<gene>
    <name evidence="1" type="ORF">R3P38DRAFT_3589892</name>
</gene>
<dbReference type="EMBL" id="JAWWNJ010000066">
    <property type="protein sequence ID" value="KAK7012332.1"/>
    <property type="molecule type" value="Genomic_DNA"/>
</dbReference>
<evidence type="ECO:0000313" key="2">
    <source>
        <dbReference type="Proteomes" id="UP001362999"/>
    </source>
</evidence>
<keyword evidence="2" id="KW-1185">Reference proteome</keyword>
<organism evidence="1 2">
    <name type="scientific">Favolaschia claudopus</name>
    <dbReference type="NCBI Taxonomy" id="2862362"/>
    <lineage>
        <taxon>Eukaryota</taxon>
        <taxon>Fungi</taxon>
        <taxon>Dikarya</taxon>
        <taxon>Basidiomycota</taxon>
        <taxon>Agaricomycotina</taxon>
        <taxon>Agaricomycetes</taxon>
        <taxon>Agaricomycetidae</taxon>
        <taxon>Agaricales</taxon>
        <taxon>Marasmiineae</taxon>
        <taxon>Mycenaceae</taxon>
        <taxon>Favolaschia</taxon>
    </lineage>
</organism>
<comment type="caution">
    <text evidence="1">The sequence shown here is derived from an EMBL/GenBank/DDBJ whole genome shotgun (WGS) entry which is preliminary data.</text>
</comment>
<protein>
    <submittedName>
        <fullName evidence="1">Uncharacterized protein</fullName>
    </submittedName>
</protein>
<reference evidence="1 2" key="1">
    <citation type="journal article" date="2024" name="J Genomics">
        <title>Draft genome sequencing and assembly of Favolaschia claudopus CIRM-BRFM 2984 isolated from oak limbs.</title>
        <authorList>
            <person name="Navarro D."/>
            <person name="Drula E."/>
            <person name="Chaduli D."/>
            <person name="Cazenave R."/>
            <person name="Ahrendt S."/>
            <person name="Wang J."/>
            <person name="Lipzen A."/>
            <person name="Daum C."/>
            <person name="Barry K."/>
            <person name="Grigoriev I.V."/>
            <person name="Favel A."/>
            <person name="Rosso M.N."/>
            <person name="Martin F."/>
        </authorList>
    </citation>
    <scope>NUCLEOTIDE SEQUENCE [LARGE SCALE GENOMIC DNA]</scope>
    <source>
        <strain evidence="1 2">CIRM-BRFM 2984</strain>
    </source>
</reference>
<dbReference type="Proteomes" id="UP001362999">
    <property type="component" value="Unassembled WGS sequence"/>
</dbReference>
<proteinExistence type="predicted"/>
<name>A0AAW0AHS0_9AGAR</name>
<dbReference type="AlphaFoldDB" id="A0AAW0AHS0"/>
<evidence type="ECO:0000313" key="1">
    <source>
        <dbReference type="EMBL" id="KAK7012332.1"/>
    </source>
</evidence>
<accession>A0AAW0AHS0</accession>
<sequence>MHHSPRRGPPTLLIPTVLHRTRNHRRPRNATPAPQSPIFTYNPQVMGDQNERSGAISNLRMFDALVDRSAVWPKLSGTEPTTIISRLNGIIDIVSGVCNWIFYMVEHPRSVLLSQEGWPPLILLTFDLNRLKINSPGSRLVKADQLAVLRLPEPCHPTLLDPIQSPTRNIPVFGHSAVTAQSAFKALSQLAALRFEQSSELISRRF</sequence>